<dbReference type="AlphaFoldDB" id="A0AAI8YQ48"/>
<comment type="caution">
    <text evidence="2">The sequence shown here is derived from an EMBL/GenBank/DDBJ whole genome shotgun (WGS) entry which is preliminary data.</text>
</comment>
<protein>
    <submittedName>
        <fullName evidence="2">Uu.00g012930.m01.CDS01</fullName>
    </submittedName>
</protein>
<organism evidence="2 3">
    <name type="scientific">Anthostomella pinea</name>
    <dbReference type="NCBI Taxonomy" id="933095"/>
    <lineage>
        <taxon>Eukaryota</taxon>
        <taxon>Fungi</taxon>
        <taxon>Dikarya</taxon>
        <taxon>Ascomycota</taxon>
        <taxon>Pezizomycotina</taxon>
        <taxon>Sordariomycetes</taxon>
        <taxon>Xylariomycetidae</taxon>
        <taxon>Xylariales</taxon>
        <taxon>Xylariaceae</taxon>
        <taxon>Anthostomella</taxon>
    </lineage>
</organism>
<gene>
    <name evidence="2" type="ORF">KHLLAP_LOCUS13642</name>
</gene>
<feature type="region of interest" description="Disordered" evidence="1">
    <location>
        <begin position="1"/>
        <end position="21"/>
    </location>
</feature>
<keyword evidence="3" id="KW-1185">Reference proteome</keyword>
<evidence type="ECO:0000313" key="3">
    <source>
        <dbReference type="Proteomes" id="UP001295740"/>
    </source>
</evidence>
<evidence type="ECO:0000256" key="1">
    <source>
        <dbReference type="SAM" id="MobiDB-lite"/>
    </source>
</evidence>
<name>A0AAI8YQ48_9PEZI</name>
<proteinExistence type="predicted"/>
<reference evidence="2" key="1">
    <citation type="submission" date="2023-10" db="EMBL/GenBank/DDBJ databases">
        <authorList>
            <person name="Hackl T."/>
        </authorList>
    </citation>
    <scope>NUCLEOTIDE SEQUENCE</scope>
</reference>
<dbReference type="EMBL" id="CAUWAG010000020">
    <property type="protein sequence ID" value="CAJ2513174.1"/>
    <property type="molecule type" value="Genomic_DNA"/>
</dbReference>
<dbReference type="Proteomes" id="UP001295740">
    <property type="component" value="Unassembled WGS sequence"/>
</dbReference>
<accession>A0AAI8YQ48</accession>
<sequence>MFGRHRGKGSAPSAPPSAYPPLEPKIQHLATSLKYLQKHQHVHLDNQDISSLGIRCIALEFTTGKAAGDGQQFLRMHPWKSVVAIAQQHRLRQYPQISRLDDAAYLSWHGARFMSIFFESLLLLSNPEGEESSSGLVLGPHAQNPAQGTIWRMLDSGGGMKNLHRSSDTHQFDIMFLLEALDVSKPHVTAFLANQDALENNALLWGEVWCLLMIMLNRLAKPQYSHHHVIPVTIVSVSGRKLRVVQAYVDGARGITHVQRTPIINFDRGTDACWGETLTVLSWFLGEPVGKTT</sequence>
<evidence type="ECO:0000313" key="2">
    <source>
        <dbReference type="EMBL" id="CAJ2513174.1"/>
    </source>
</evidence>